<dbReference type="KEGG" id="knv:Pan216_33370"/>
<reference evidence="1 2" key="1">
    <citation type="submission" date="2019-02" db="EMBL/GenBank/DDBJ databases">
        <title>Deep-cultivation of Planctomycetes and their phenomic and genomic characterization uncovers novel biology.</title>
        <authorList>
            <person name="Wiegand S."/>
            <person name="Jogler M."/>
            <person name="Boedeker C."/>
            <person name="Pinto D."/>
            <person name="Vollmers J."/>
            <person name="Rivas-Marin E."/>
            <person name="Kohn T."/>
            <person name="Peeters S.H."/>
            <person name="Heuer A."/>
            <person name="Rast P."/>
            <person name="Oberbeckmann S."/>
            <person name="Bunk B."/>
            <person name="Jeske O."/>
            <person name="Meyerdierks A."/>
            <person name="Storesund J.E."/>
            <person name="Kallscheuer N."/>
            <person name="Luecker S."/>
            <person name="Lage O.M."/>
            <person name="Pohl T."/>
            <person name="Merkel B.J."/>
            <person name="Hornburger P."/>
            <person name="Mueller R.-W."/>
            <person name="Bruemmer F."/>
            <person name="Labrenz M."/>
            <person name="Spormann A.M."/>
            <person name="Op den Camp H."/>
            <person name="Overmann J."/>
            <person name="Amann R."/>
            <person name="Jetten M.S.M."/>
            <person name="Mascher T."/>
            <person name="Medema M.H."/>
            <person name="Devos D.P."/>
            <person name="Kaster A.-K."/>
            <person name="Ovreas L."/>
            <person name="Rohde M."/>
            <person name="Galperin M.Y."/>
            <person name="Jogler C."/>
        </authorList>
    </citation>
    <scope>NUCLEOTIDE SEQUENCE [LARGE SCALE GENOMIC DNA]</scope>
    <source>
        <strain evidence="1 2">Pan216</strain>
    </source>
</reference>
<gene>
    <name evidence="1" type="ORF">Pan216_33370</name>
</gene>
<keyword evidence="2" id="KW-1185">Reference proteome</keyword>
<dbReference type="Proteomes" id="UP000317093">
    <property type="component" value="Chromosome"/>
</dbReference>
<name>A0A518B669_9BACT</name>
<evidence type="ECO:0008006" key="3">
    <source>
        <dbReference type="Google" id="ProtNLM"/>
    </source>
</evidence>
<sequence length="444" mass="48992">MSSPRGISRRNVLKGLGTAIALPWLESVAPRAALAAAPTPPTRLAFFFVPNGVNQETWTPKREGFRYDLTPALEPLARLQDHVSVLTGLTHDKGRSNGDGAGDHARAASVFLTGTQPVKDSGRVMVGRSIDQVAAEHLGGSTRFASLELGCDRGRDSGQCDSGYSCAYSSNISWRSPSTPMAKEVDPKLVFDRLFGSSDKQENRYARARRDYFRKSVLDFVRDDTARLEKRLGQTDRRKLDEYFTSLREIERRLEHKGTIESDDAGGFPRPHGVPREFADHAHLLSDLLAVAFQTDSTRVATCMLASAGSNRSYPTVGVPEGHHELSHHQSDPHKLDKLYRIDRFHVELFTYFLDRLATIPEGEGTLLDHSLIVYGSGISDGNRHNNENLPVLLAGKGGGTVTPGRHLRYARETPMCNLFVSLMDRMGVSLDRFGDSTGSLAYL</sequence>
<protein>
    <recommendedName>
        <fullName evidence="3">DUF1552 domain-containing protein</fullName>
    </recommendedName>
</protein>
<evidence type="ECO:0000313" key="1">
    <source>
        <dbReference type="EMBL" id="QDU62470.1"/>
    </source>
</evidence>
<proteinExistence type="predicted"/>
<evidence type="ECO:0000313" key="2">
    <source>
        <dbReference type="Proteomes" id="UP000317093"/>
    </source>
</evidence>
<dbReference type="OrthoDB" id="9146593at2"/>
<accession>A0A518B669</accession>
<organism evidence="1 2">
    <name type="scientific">Kolteria novifilia</name>
    <dbReference type="NCBI Taxonomy" id="2527975"/>
    <lineage>
        <taxon>Bacteria</taxon>
        <taxon>Pseudomonadati</taxon>
        <taxon>Planctomycetota</taxon>
        <taxon>Planctomycetia</taxon>
        <taxon>Kolteriales</taxon>
        <taxon>Kolteriaceae</taxon>
        <taxon>Kolteria</taxon>
    </lineage>
</organism>
<dbReference type="InterPro" id="IPR011447">
    <property type="entry name" value="DUF1552"/>
</dbReference>
<dbReference type="RefSeq" id="WP_145259247.1">
    <property type="nucleotide sequence ID" value="NZ_CP036279.1"/>
</dbReference>
<dbReference type="PROSITE" id="PS51318">
    <property type="entry name" value="TAT"/>
    <property type="match status" value="1"/>
</dbReference>
<dbReference type="EMBL" id="CP036279">
    <property type="protein sequence ID" value="QDU62470.1"/>
    <property type="molecule type" value="Genomic_DNA"/>
</dbReference>
<dbReference type="InterPro" id="IPR006311">
    <property type="entry name" value="TAT_signal"/>
</dbReference>
<dbReference type="AlphaFoldDB" id="A0A518B669"/>
<dbReference type="Pfam" id="PF07586">
    <property type="entry name" value="HXXSHH"/>
    <property type="match status" value="1"/>
</dbReference>